<feature type="signal peptide" evidence="1">
    <location>
        <begin position="1"/>
        <end position="17"/>
    </location>
</feature>
<evidence type="ECO:0000313" key="3">
    <source>
        <dbReference type="Proteomes" id="UP000324222"/>
    </source>
</evidence>
<feature type="chain" id="PRO_5022893720" evidence="1">
    <location>
        <begin position="18"/>
        <end position="95"/>
    </location>
</feature>
<dbReference type="AlphaFoldDB" id="A0A5B7HST2"/>
<keyword evidence="3" id="KW-1185">Reference proteome</keyword>
<protein>
    <submittedName>
        <fullName evidence="2">Uncharacterized protein</fullName>
    </submittedName>
</protein>
<sequence>MFVVVALAISLAAVIYGYQSGIFKQNGRTRGQENVVMMVAGESRADGQRVIPADCLLQAFESRWRKFDAETNGVIVREEAKWKRVDDSEKPDVLY</sequence>
<reference evidence="2 3" key="1">
    <citation type="submission" date="2019-05" db="EMBL/GenBank/DDBJ databases">
        <title>Another draft genome of Portunus trituberculatus and its Hox gene families provides insights of decapod evolution.</title>
        <authorList>
            <person name="Jeong J.-H."/>
            <person name="Song I."/>
            <person name="Kim S."/>
            <person name="Choi T."/>
            <person name="Kim D."/>
            <person name="Ryu S."/>
            <person name="Kim W."/>
        </authorList>
    </citation>
    <scope>NUCLEOTIDE SEQUENCE [LARGE SCALE GENOMIC DNA]</scope>
    <source>
        <tissue evidence="2">Muscle</tissue>
    </source>
</reference>
<accession>A0A5B7HST2</accession>
<name>A0A5B7HST2_PORTR</name>
<organism evidence="2 3">
    <name type="scientific">Portunus trituberculatus</name>
    <name type="common">Swimming crab</name>
    <name type="synonym">Neptunus trituberculatus</name>
    <dbReference type="NCBI Taxonomy" id="210409"/>
    <lineage>
        <taxon>Eukaryota</taxon>
        <taxon>Metazoa</taxon>
        <taxon>Ecdysozoa</taxon>
        <taxon>Arthropoda</taxon>
        <taxon>Crustacea</taxon>
        <taxon>Multicrustacea</taxon>
        <taxon>Malacostraca</taxon>
        <taxon>Eumalacostraca</taxon>
        <taxon>Eucarida</taxon>
        <taxon>Decapoda</taxon>
        <taxon>Pleocyemata</taxon>
        <taxon>Brachyura</taxon>
        <taxon>Eubrachyura</taxon>
        <taxon>Portunoidea</taxon>
        <taxon>Portunidae</taxon>
        <taxon>Portuninae</taxon>
        <taxon>Portunus</taxon>
    </lineage>
</organism>
<dbReference type="EMBL" id="VSRR010036257">
    <property type="protein sequence ID" value="MPC73183.1"/>
    <property type="molecule type" value="Genomic_DNA"/>
</dbReference>
<keyword evidence="1" id="KW-0732">Signal</keyword>
<comment type="caution">
    <text evidence="2">The sequence shown here is derived from an EMBL/GenBank/DDBJ whole genome shotgun (WGS) entry which is preliminary data.</text>
</comment>
<proteinExistence type="predicted"/>
<evidence type="ECO:0000256" key="1">
    <source>
        <dbReference type="SAM" id="SignalP"/>
    </source>
</evidence>
<dbReference type="Proteomes" id="UP000324222">
    <property type="component" value="Unassembled WGS sequence"/>
</dbReference>
<evidence type="ECO:0000313" key="2">
    <source>
        <dbReference type="EMBL" id="MPC73183.1"/>
    </source>
</evidence>
<gene>
    <name evidence="2" type="ORF">E2C01_067501</name>
</gene>